<evidence type="ECO:0000256" key="6">
    <source>
        <dbReference type="ARBA" id="ARBA00022801"/>
    </source>
</evidence>
<comment type="caution">
    <text evidence="11">The sequence shown here is derived from an EMBL/GenBank/DDBJ whole genome shotgun (WGS) entry which is preliminary data.</text>
</comment>
<dbReference type="GO" id="GO:0008237">
    <property type="term" value="F:metallopeptidase activity"/>
    <property type="evidence" value="ECO:0007669"/>
    <property type="project" value="UniProtKB-KW"/>
</dbReference>
<sequence length="425" mass="44619">MSHMTDFIADLADFITASPSSFHAATELGRRLSEAGYTRNEESAPWDASPGGHYIIRDGALMAWLVPDGADTSSAFRIVGTHTDSPSLKLKPKPAIARAGWQSVGVEVYGGPLLNSWLDRDLAFAGRIVDKDGVVHLVRTGPIARVPQLAIHLDRKIGAEGLKLDPQQHTAPIYAVGDENADILDIIARTAGLTAADVTGHDIYAIDTQAPAVIGANEDFFAAGRLDNLSSTHATLWALENLAEHTRDILVFAAFDHEEVGSSTRSGAAGPILADVLTRTAGALGASADDTAAMFARSALLSVDAAHAVHPNYAERHDPETHPLLNAGPVLKVNSQQRYATDAVGISLWNRAVAAAGIEAQVFVSNNAMPCGSTIGPISATRLGLTTVDVGAPLLSMHSARELAGTKDLPALAAVIAAFYTAIDL</sequence>
<dbReference type="GO" id="GO:0004177">
    <property type="term" value="F:aminopeptidase activity"/>
    <property type="evidence" value="ECO:0007669"/>
    <property type="project" value="UniProtKB-KW"/>
</dbReference>
<organism evidence="11 12">
    <name type="scientific">Bowdeniella nasicola</name>
    <dbReference type="NCBI Taxonomy" id="208480"/>
    <lineage>
        <taxon>Bacteria</taxon>
        <taxon>Bacillati</taxon>
        <taxon>Actinomycetota</taxon>
        <taxon>Actinomycetes</taxon>
        <taxon>Actinomycetales</taxon>
        <taxon>Actinomycetaceae</taxon>
        <taxon>Bowdeniella</taxon>
    </lineage>
</organism>
<comment type="similarity">
    <text evidence="2 9">Belongs to the peptidase M18 family.</text>
</comment>
<keyword evidence="4 9" id="KW-0645">Protease</keyword>
<evidence type="ECO:0000256" key="7">
    <source>
        <dbReference type="ARBA" id="ARBA00022833"/>
    </source>
</evidence>
<comment type="cofactor">
    <cofactor evidence="1 10">
        <name>Zn(2+)</name>
        <dbReference type="ChEBI" id="CHEBI:29105"/>
    </cofactor>
</comment>
<dbReference type="PANTHER" id="PTHR28570:SF3">
    <property type="entry name" value="ASPARTYL AMINOPEPTIDASE"/>
    <property type="match status" value="1"/>
</dbReference>
<dbReference type="Gene3D" id="2.30.250.10">
    <property type="entry name" value="Aminopeptidase i, Domain 2"/>
    <property type="match status" value="1"/>
</dbReference>
<evidence type="ECO:0000256" key="2">
    <source>
        <dbReference type="ARBA" id="ARBA00008290"/>
    </source>
</evidence>
<evidence type="ECO:0000313" key="12">
    <source>
        <dbReference type="Proteomes" id="UP000185628"/>
    </source>
</evidence>
<evidence type="ECO:0000256" key="4">
    <source>
        <dbReference type="ARBA" id="ARBA00022670"/>
    </source>
</evidence>
<dbReference type="GO" id="GO:0006508">
    <property type="term" value="P:proteolysis"/>
    <property type="evidence" value="ECO:0007669"/>
    <property type="project" value="UniProtKB-KW"/>
</dbReference>
<evidence type="ECO:0000256" key="5">
    <source>
        <dbReference type="ARBA" id="ARBA00022723"/>
    </source>
</evidence>
<evidence type="ECO:0000256" key="3">
    <source>
        <dbReference type="ARBA" id="ARBA00022438"/>
    </source>
</evidence>
<dbReference type="InterPro" id="IPR023358">
    <property type="entry name" value="Peptidase_M18_dom2"/>
</dbReference>
<dbReference type="EMBL" id="MQVR01000008">
    <property type="protein sequence ID" value="OKL54740.1"/>
    <property type="molecule type" value="Genomic_DNA"/>
</dbReference>
<evidence type="ECO:0000256" key="8">
    <source>
        <dbReference type="ARBA" id="ARBA00023049"/>
    </source>
</evidence>
<dbReference type="InterPro" id="IPR001948">
    <property type="entry name" value="Peptidase_M18"/>
</dbReference>
<gene>
    <name evidence="11" type="ORF">BSZ39_02310</name>
</gene>
<proteinExistence type="inferred from homology"/>
<dbReference type="SUPFAM" id="SSF53187">
    <property type="entry name" value="Zn-dependent exopeptidases"/>
    <property type="match status" value="1"/>
</dbReference>
<dbReference type="STRING" id="208480.SAMN02910418_01131"/>
<keyword evidence="7 9" id="KW-0862">Zinc</keyword>
<evidence type="ECO:0000256" key="1">
    <source>
        <dbReference type="ARBA" id="ARBA00001947"/>
    </source>
</evidence>
<evidence type="ECO:0000256" key="10">
    <source>
        <dbReference type="RuleBase" id="RU004387"/>
    </source>
</evidence>
<dbReference type="CDD" id="cd05658">
    <property type="entry name" value="M18_DAP"/>
    <property type="match status" value="1"/>
</dbReference>
<accession>A0A1Q5Q534</accession>
<evidence type="ECO:0000256" key="9">
    <source>
        <dbReference type="RuleBase" id="RU004386"/>
    </source>
</evidence>
<keyword evidence="8 9" id="KW-0482">Metalloprotease</keyword>
<dbReference type="EC" id="3.4.11.-" evidence="10"/>
<dbReference type="GO" id="GO:0005737">
    <property type="term" value="C:cytoplasm"/>
    <property type="evidence" value="ECO:0007669"/>
    <property type="project" value="UniProtKB-ARBA"/>
</dbReference>
<protein>
    <recommendedName>
        <fullName evidence="10">M18 family aminopeptidase</fullName>
        <ecNumber evidence="10">3.4.11.-</ecNumber>
    </recommendedName>
</protein>
<dbReference type="PANTHER" id="PTHR28570">
    <property type="entry name" value="ASPARTYL AMINOPEPTIDASE"/>
    <property type="match status" value="1"/>
</dbReference>
<dbReference type="Proteomes" id="UP000185628">
    <property type="component" value="Unassembled WGS sequence"/>
</dbReference>
<dbReference type="Gene3D" id="3.40.630.10">
    <property type="entry name" value="Zn peptidases"/>
    <property type="match status" value="1"/>
</dbReference>
<dbReference type="AlphaFoldDB" id="A0A1Q5Q534"/>
<keyword evidence="3 9" id="KW-0031">Aminopeptidase</keyword>
<dbReference type="SUPFAM" id="SSF101821">
    <property type="entry name" value="Aminopeptidase/glucanase lid domain"/>
    <property type="match status" value="1"/>
</dbReference>
<keyword evidence="6 9" id="KW-0378">Hydrolase</keyword>
<dbReference type="PRINTS" id="PR00932">
    <property type="entry name" value="AMINO1PTASE"/>
</dbReference>
<dbReference type="GO" id="GO:0008270">
    <property type="term" value="F:zinc ion binding"/>
    <property type="evidence" value="ECO:0007669"/>
    <property type="project" value="InterPro"/>
</dbReference>
<evidence type="ECO:0000313" key="11">
    <source>
        <dbReference type="EMBL" id="OKL54740.1"/>
    </source>
</evidence>
<reference evidence="12" key="1">
    <citation type="submission" date="2016-12" db="EMBL/GenBank/DDBJ databases">
        <authorList>
            <person name="Meng X."/>
        </authorList>
    </citation>
    <scope>NUCLEOTIDE SEQUENCE [LARGE SCALE GENOMIC DNA]</scope>
    <source>
        <strain evidence="12">DSM 19116</strain>
    </source>
</reference>
<dbReference type="Pfam" id="PF02127">
    <property type="entry name" value="Peptidase_M18"/>
    <property type="match status" value="1"/>
</dbReference>
<name>A0A1Q5Q534_9ACTO</name>
<keyword evidence="12" id="KW-1185">Reference proteome</keyword>
<keyword evidence="5 9" id="KW-0479">Metal-binding</keyword>
<dbReference type="NCBIfam" id="NF002759">
    <property type="entry name" value="PRK02813.1"/>
    <property type="match status" value="1"/>
</dbReference>